<dbReference type="InterPro" id="IPR001765">
    <property type="entry name" value="Carbonic_anhydrase"/>
</dbReference>
<dbReference type="SUPFAM" id="SSF53056">
    <property type="entry name" value="beta-carbonic anhydrase, cab"/>
    <property type="match status" value="1"/>
</dbReference>
<sequence>MLSKLMKLAKFKEGLFKEMEGGFRPVQEPETLFVICSDSRLVPNKEPGNLFFIRNVGNIIPPSGVGSSEAAALMFALNKLPSIKDIIICGHSHCGAMEGLLTPSVNELIPELGSWLKHSHSVLEKINGAKDSKDKDFHLKVRKATMLNVLAQMEHLKSYPLIAKKLERNELTIHGWFYDLQRSEILVYEPELDEFLSLEKALDYAVSSRRDKIIEQIAMNYLEPFTYPQTAEEYKQLLQLFLLLERDIKPLWSTIKSALTEELWKELGELYSSKDDPEFNEMLEQGIHFKLTHLKAFQKNLQESEGYRKYMGGVIRHSFFTPSIPKLIPESSGNCFNFTC</sequence>
<dbReference type="GO" id="GO:0015976">
    <property type="term" value="P:carbon utilization"/>
    <property type="evidence" value="ECO:0007669"/>
    <property type="project" value="InterPro"/>
</dbReference>
<feature type="binding site" evidence="7">
    <location>
        <position position="38"/>
    </location>
    <ligand>
        <name>Zn(2+)</name>
        <dbReference type="ChEBI" id="CHEBI:29105"/>
    </ligand>
</feature>
<keyword evidence="4 7" id="KW-0862">Zinc</keyword>
<feature type="binding site" evidence="7">
    <location>
        <position position="36"/>
    </location>
    <ligand>
        <name>Zn(2+)</name>
        <dbReference type="ChEBI" id="CHEBI:29105"/>
    </ligand>
</feature>
<comment type="cofactor">
    <cofactor evidence="7">
        <name>Zn(2+)</name>
        <dbReference type="ChEBI" id="CHEBI:29105"/>
    </cofactor>
    <text evidence="7">Binds 1 zinc ion per subunit.</text>
</comment>
<dbReference type="PANTHER" id="PTHR11002:SF76">
    <property type="entry name" value="CARBONIC ANHYDRASE"/>
    <property type="match status" value="1"/>
</dbReference>
<dbReference type="GO" id="GO:0008270">
    <property type="term" value="F:zinc ion binding"/>
    <property type="evidence" value="ECO:0007669"/>
    <property type="project" value="InterPro"/>
</dbReference>
<comment type="similarity">
    <text evidence="1">Belongs to the beta-class carbonic anhydrase family.</text>
</comment>
<comment type="catalytic activity">
    <reaction evidence="6">
        <text>hydrogencarbonate + H(+) = CO2 + H2O</text>
        <dbReference type="Rhea" id="RHEA:10748"/>
        <dbReference type="ChEBI" id="CHEBI:15377"/>
        <dbReference type="ChEBI" id="CHEBI:15378"/>
        <dbReference type="ChEBI" id="CHEBI:16526"/>
        <dbReference type="ChEBI" id="CHEBI:17544"/>
        <dbReference type="EC" id="4.2.1.1"/>
    </reaction>
</comment>
<evidence type="ECO:0000313" key="9">
    <source>
        <dbReference type="Proteomes" id="UP000254554"/>
    </source>
</evidence>
<dbReference type="EMBL" id="UGGT01000001">
    <property type="protein sequence ID" value="STO22188.1"/>
    <property type="molecule type" value="Genomic_DNA"/>
</dbReference>
<gene>
    <name evidence="8" type="primary">icfA</name>
    <name evidence="8" type="ORF">NCTC11370_02273</name>
</gene>
<accession>A0A377GCZ5</accession>
<name>A0A377GCZ5_9GAMM</name>
<dbReference type="InterPro" id="IPR015892">
    <property type="entry name" value="Carbonic_anhydrase_CS"/>
</dbReference>
<dbReference type="EC" id="4.2.1.1" evidence="2"/>
<protein>
    <recommendedName>
        <fullName evidence="2">carbonic anhydrase</fullName>
        <ecNumber evidence="2">4.2.1.1</ecNumber>
    </recommendedName>
</protein>
<dbReference type="PANTHER" id="PTHR11002">
    <property type="entry name" value="CARBONIC ANHYDRASE"/>
    <property type="match status" value="1"/>
</dbReference>
<dbReference type="OrthoDB" id="9797527at2"/>
<dbReference type="GO" id="GO:0004089">
    <property type="term" value="F:carbonate dehydratase activity"/>
    <property type="evidence" value="ECO:0007669"/>
    <property type="project" value="UniProtKB-EC"/>
</dbReference>
<reference evidence="8 9" key="1">
    <citation type="submission" date="2018-06" db="EMBL/GenBank/DDBJ databases">
        <authorList>
            <consortium name="Pathogen Informatics"/>
            <person name="Doyle S."/>
        </authorList>
    </citation>
    <scope>NUCLEOTIDE SEQUENCE [LARGE SCALE GENOMIC DNA]</scope>
    <source>
        <strain evidence="8 9">NCTC11370</strain>
    </source>
</reference>
<dbReference type="Proteomes" id="UP000254554">
    <property type="component" value="Unassembled WGS sequence"/>
</dbReference>
<evidence type="ECO:0000256" key="7">
    <source>
        <dbReference type="PIRSR" id="PIRSR601765-1"/>
    </source>
</evidence>
<feature type="binding site" evidence="7">
    <location>
        <position position="94"/>
    </location>
    <ligand>
        <name>Zn(2+)</name>
        <dbReference type="ChEBI" id="CHEBI:29105"/>
    </ligand>
</feature>
<dbReference type="SMART" id="SM00947">
    <property type="entry name" value="Pro_CA"/>
    <property type="match status" value="1"/>
</dbReference>
<dbReference type="RefSeq" id="WP_010654298.1">
    <property type="nucleotide sequence ID" value="NZ_JAPHOO010000001.1"/>
</dbReference>
<evidence type="ECO:0000256" key="1">
    <source>
        <dbReference type="ARBA" id="ARBA00006217"/>
    </source>
</evidence>
<keyword evidence="3 7" id="KW-0479">Metal-binding</keyword>
<dbReference type="Gene3D" id="3.40.1050.10">
    <property type="entry name" value="Carbonic anhydrase"/>
    <property type="match status" value="1"/>
</dbReference>
<keyword evidence="5 8" id="KW-0456">Lyase</keyword>
<dbReference type="Pfam" id="PF00484">
    <property type="entry name" value="Pro_CA"/>
    <property type="match status" value="1"/>
</dbReference>
<keyword evidence="9" id="KW-1185">Reference proteome</keyword>
<dbReference type="GeneID" id="93293043"/>
<dbReference type="STRING" id="1094715.GCA_000236165_02117"/>
<dbReference type="PROSITE" id="PS00704">
    <property type="entry name" value="PROK_CO2_ANHYDRASE_1"/>
    <property type="match status" value="1"/>
</dbReference>
<proteinExistence type="inferred from homology"/>
<dbReference type="InterPro" id="IPR036874">
    <property type="entry name" value="Carbonic_anhydrase_sf"/>
</dbReference>
<evidence type="ECO:0000313" key="8">
    <source>
        <dbReference type="EMBL" id="STO22188.1"/>
    </source>
</evidence>
<evidence type="ECO:0000256" key="5">
    <source>
        <dbReference type="ARBA" id="ARBA00023239"/>
    </source>
</evidence>
<evidence type="ECO:0000256" key="3">
    <source>
        <dbReference type="ARBA" id="ARBA00022723"/>
    </source>
</evidence>
<evidence type="ECO:0000256" key="2">
    <source>
        <dbReference type="ARBA" id="ARBA00012925"/>
    </source>
</evidence>
<evidence type="ECO:0000256" key="4">
    <source>
        <dbReference type="ARBA" id="ARBA00022833"/>
    </source>
</evidence>
<organism evidence="8 9">
    <name type="scientific">Fluoribacter dumoffii</name>
    <dbReference type="NCBI Taxonomy" id="463"/>
    <lineage>
        <taxon>Bacteria</taxon>
        <taxon>Pseudomonadati</taxon>
        <taxon>Pseudomonadota</taxon>
        <taxon>Gammaproteobacteria</taxon>
        <taxon>Legionellales</taxon>
        <taxon>Legionellaceae</taxon>
        <taxon>Fluoribacter</taxon>
    </lineage>
</organism>
<dbReference type="AlphaFoldDB" id="A0A377GCZ5"/>
<evidence type="ECO:0000256" key="6">
    <source>
        <dbReference type="ARBA" id="ARBA00048348"/>
    </source>
</evidence>
<feature type="binding site" evidence="7">
    <location>
        <position position="91"/>
    </location>
    <ligand>
        <name>Zn(2+)</name>
        <dbReference type="ChEBI" id="CHEBI:29105"/>
    </ligand>
</feature>